<evidence type="ECO:0000313" key="2">
    <source>
        <dbReference type="EMBL" id="CAF1208747.1"/>
    </source>
</evidence>
<dbReference type="EMBL" id="CAJNOR010004571">
    <property type="protein sequence ID" value="CAF1512565.1"/>
    <property type="molecule type" value="Genomic_DNA"/>
</dbReference>
<evidence type="ECO:0000313" key="4">
    <source>
        <dbReference type="Proteomes" id="UP000663828"/>
    </source>
</evidence>
<gene>
    <name evidence="2" type="ORF">EDS130_LOCUS25770</name>
    <name evidence="3" type="ORF">XAT740_LOCUS40302</name>
</gene>
<dbReference type="AlphaFoldDB" id="A0A814XAP8"/>
<dbReference type="InterPro" id="IPR001810">
    <property type="entry name" value="F-box_dom"/>
</dbReference>
<dbReference type="Proteomes" id="UP000663852">
    <property type="component" value="Unassembled WGS sequence"/>
</dbReference>
<sequence>MPEKTSLTLLDHLPTEILFDIFDYLSCNDILYGFYNLNEKFNRILLKHYPHLNSLETPNNDFCFWQTILPIIQLRVEHVTITNIDSGLTLNAFPNLKSLVISTAVPIYSDELKPIIEDEKIRQLTTLKLRSEILSRADLNETSYIIPTIFHHANSIETFEFLLTFDLHRLEKVINVTIQSLTVKLRNSASILTLITHMPNLRYLNAVLHSMFTHPSREETVNLTHVQLRTLLITSENGSINKQSFARLSNTIKQFATSLIRLSVKLSSIISTDNEFDGVILRSQLLNSMTQLKVFHLFVTFDEEPTEISTLLSTFQNKFWYDRRWTVGIHGKHLFTLPFHFKELNCFTDVDQIKSSNSKMLSTWPYVTSIDLSQCNNLDVNLIKQLKSNMPNLTTIILSAESMNNLVIDETMTLDNVSTIHCKGEYLQNIKQWLVKVVPNTKKLVLSYRPQFATSSLNRTVYLHKLDAYFRGPQTIRNYTYFLNIQHVDVKFTVDDAEDFYRHVLRLIREFFEMFKNLNSFTFEFYQNIFDMNNIPFREPSELVKLLNMDRISQKYRLKRVDNYIQFIKKTRV</sequence>
<evidence type="ECO:0000313" key="3">
    <source>
        <dbReference type="EMBL" id="CAF1512565.1"/>
    </source>
</evidence>
<dbReference type="PROSITE" id="PS50181">
    <property type="entry name" value="FBOX"/>
    <property type="match status" value="1"/>
</dbReference>
<organism evidence="2 5">
    <name type="scientific">Adineta ricciae</name>
    <name type="common">Rotifer</name>
    <dbReference type="NCBI Taxonomy" id="249248"/>
    <lineage>
        <taxon>Eukaryota</taxon>
        <taxon>Metazoa</taxon>
        <taxon>Spiralia</taxon>
        <taxon>Gnathifera</taxon>
        <taxon>Rotifera</taxon>
        <taxon>Eurotatoria</taxon>
        <taxon>Bdelloidea</taxon>
        <taxon>Adinetida</taxon>
        <taxon>Adinetidae</taxon>
        <taxon>Adineta</taxon>
    </lineage>
</organism>
<evidence type="ECO:0000259" key="1">
    <source>
        <dbReference type="PROSITE" id="PS50181"/>
    </source>
</evidence>
<dbReference type="Proteomes" id="UP000663828">
    <property type="component" value="Unassembled WGS sequence"/>
</dbReference>
<reference evidence="2" key="1">
    <citation type="submission" date="2021-02" db="EMBL/GenBank/DDBJ databases">
        <authorList>
            <person name="Nowell W R."/>
        </authorList>
    </citation>
    <scope>NUCLEOTIDE SEQUENCE</scope>
</reference>
<protein>
    <recommendedName>
        <fullName evidence="1">F-box domain-containing protein</fullName>
    </recommendedName>
</protein>
<evidence type="ECO:0000313" key="5">
    <source>
        <dbReference type="Proteomes" id="UP000663852"/>
    </source>
</evidence>
<comment type="caution">
    <text evidence="2">The sequence shown here is derived from an EMBL/GenBank/DDBJ whole genome shotgun (WGS) entry which is preliminary data.</text>
</comment>
<dbReference type="OrthoDB" id="10028627at2759"/>
<accession>A0A814XAP8</accession>
<name>A0A814XAP8_ADIRI</name>
<dbReference type="EMBL" id="CAJNOJ010000153">
    <property type="protein sequence ID" value="CAF1208747.1"/>
    <property type="molecule type" value="Genomic_DNA"/>
</dbReference>
<feature type="domain" description="F-box" evidence="1">
    <location>
        <begin position="7"/>
        <end position="55"/>
    </location>
</feature>
<keyword evidence="4" id="KW-1185">Reference proteome</keyword>
<proteinExistence type="predicted"/>